<comment type="caution">
    <text evidence="1">The sequence shown here is derived from an EMBL/GenBank/DDBJ whole genome shotgun (WGS) entry which is preliminary data.</text>
</comment>
<dbReference type="Gene3D" id="2.40.128.20">
    <property type="match status" value="1"/>
</dbReference>
<evidence type="ECO:0000313" key="2">
    <source>
        <dbReference type="Proteomes" id="UP000643810"/>
    </source>
</evidence>
<dbReference type="EMBL" id="JACOPG010000003">
    <property type="protein sequence ID" value="MBC5686808.1"/>
    <property type="molecule type" value="Genomic_DNA"/>
</dbReference>
<dbReference type="Pfam" id="PF09148">
    <property type="entry name" value="DUF1934"/>
    <property type="match status" value="1"/>
</dbReference>
<dbReference type="RefSeq" id="WP_118281700.1">
    <property type="nucleotide sequence ID" value="NZ_JACOPG010000003.1"/>
</dbReference>
<organism evidence="1 2">
    <name type="scientific">Roseburia lenta</name>
    <dbReference type="NCBI Taxonomy" id="2763061"/>
    <lineage>
        <taxon>Bacteria</taxon>
        <taxon>Bacillati</taxon>
        <taxon>Bacillota</taxon>
        <taxon>Clostridia</taxon>
        <taxon>Lachnospirales</taxon>
        <taxon>Lachnospiraceae</taxon>
        <taxon>Roseburia</taxon>
    </lineage>
</organism>
<keyword evidence="2" id="KW-1185">Reference proteome</keyword>
<dbReference type="InterPro" id="IPR012674">
    <property type="entry name" value="Calycin"/>
</dbReference>
<dbReference type="InterPro" id="IPR015231">
    <property type="entry name" value="DUF1934"/>
</dbReference>
<gene>
    <name evidence="1" type="ORF">H8R94_09375</name>
</gene>
<protein>
    <submittedName>
        <fullName evidence="1">DUF1934 domain-containing protein</fullName>
    </submittedName>
</protein>
<evidence type="ECO:0000313" key="1">
    <source>
        <dbReference type="EMBL" id="MBC5686808.1"/>
    </source>
</evidence>
<reference evidence="1 2" key="1">
    <citation type="submission" date="2020-08" db="EMBL/GenBank/DDBJ databases">
        <title>Genome public.</title>
        <authorList>
            <person name="Liu C."/>
            <person name="Sun Q."/>
        </authorList>
    </citation>
    <scope>NUCLEOTIDE SEQUENCE [LARGE SCALE GENOMIC DNA]</scope>
    <source>
        <strain evidence="1 2">NSJ-9</strain>
    </source>
</reference>
<name>A0ABR7GHI9_9FIRM</name>
<proteinExistence type="predicted"/>
<sequence length="140" mass="16094">MDNRILIEMTSIQTVDGQADTNRLTYHGRYQETDGKAILQYMQVDEMGRTRNKLEVWDGGCRMTTTGDMGRVMEFLPGQRTSTQMRTPMGCMDMDIVTHVYELDVVKEKEPHMQILLVYDLYVGGNTLAENRLEVRVQPA</sequence>
<dbReference type="Proteomes" id="UP000643810">
    <property type="component" value="Unassembled WGS sequence"/>
</dbReference>
<dbReference type="SUPFAM" id="SSF50814">
    <property type="entry name" value="Lipocalins"/>
    <property type="match status" value="1"/>
</dbReference>
<accession>A0ABR7GHI9</accession>